<dbReference type="AlphaFoldDB" id="A0A2N7VGN2"/>
<evidence type="ECO:0000313" key="1">
    <source>
        <dbReference type="EMBL" id="PMS16294.1"/>
    </source>
</evidence>
<sequence length="95" mass="10596">MNVGDFQKFFGLPATNQEFAVFLSSHGIDERPAFDSETGNPAELIELPESGVALEFVRPGAFVKKFGPVREDGDMIFSKIFVYLVPEDDYRCLST</sequence>
<protein>
    <submittedName>
        <fullName evidence="1">Uncharacterized protein</fullName>
    </submittedName>
</protein>
<evidence type="ECO:0000313" key="2">
    <source>
        <dbReference type="Proteomes" id="UP000235347"/>
    </source>
</evidence>
<comment type="caution">
    <text evidence="1">The sequence shown here is derived from an EMBL/GenBank/DDBJ whole genome shotgun (WGS) entry which is preliminary data.</text>
</comment>
<reference evidence="1 2" key="1">
    <citation type="submission" date="2018-01" db="EMBL/GenBank/DDBJ databases">
        <title>Whole genome analyses suggest that Burkholderia sensu lato contains two further novel genera in the rhizoxinica-symbiotica group Mycetohabitans gen. nov., and Trinickia gen. nov.: implications for the evolution of diazotrophy and nodulation in the Burkholderiaceae.</title>
        <authorList>
            <person name="Estrada-de los Santos P."/>
            <person name="Palmer M."/>
            <person name="Chavez-Ramirez B."/>
            <person name="Beukes C."/>
            <person name="Steenkamp E.T."/>
            <person name="Hirsch A.M."/>
            <person name="Manyaka P."/>
            <person name="Maluk M."/>
            <person name="Lafos M."/>
            <person name="Crook M."/>
            <person name="Gross E."/>
            <person name="Simon M.F."/>
            <person name="Bueno dos Reis Junior F."/>
            <person name="Poole P.S."/>
            <person name="Venter S.N."/>
            <person name="James E.K."/>
        </authorList>
    </citation>
    <scope>NUCLEOTIDE SEQUENCE [LARGE SCALE GENOMIC DNA]</scope>
    <source>
        <strain evidence="1 2">GP25-8</strain>
    </source>
</reference>
<proteinExistence type="predicted"/>
<keyword evidence="2" id="KW-1185">Reference proteome</keyword>
<accession>A0A2N7VGN2</accession>
<dbReference type="RefSeq" id="WP_102612745.1">
    <property type="nucleotide sequence ID" value="NZ_CADIKD010000030.1"/>
</dbReference>
<organism evidence="1 2">
    <name type="scientific">Trinickia soli</name>
    <dbReference type="NCBI Taxonomy" id="380675"/>
    <lineage>
        <taxon>Bacteria</taxon>
        <taxon>Pseudomonadati</taxon>
        <taxon>Pseudomonadota</taxon>
        <taxon>Betaproteobacteria</taxon>
        <taxon>Burkholderiales</taxon>
        <taxon>Burkholderiaceae</taxon>
        <taxon>Trinickia</taxon>
    </lineage>
</organism>
<dbReference type="EMBL" id="PNYB01000036">
    <property type="protein sequence ID" value="PMS16294.1"/>
    <property type="molecule type" value="Genomic_DNA"/>
</dbReference>
<name>A0A2N7VGN2_9BURK</name>
<dbReference type="Proteomes" id="UP000235347">
    <property type="component" value="Unassembled WGS sequence"/>
</dbReference>
<gene>
    <name evidence="1" type="ORF">C0Z19_26165</name>
</gene>